<keyword evidence="2" id="KW-1185">Reference proteome</keyword>
<dbReference type="Proteomes" id="UP000220034">
    <property type="component" value="Unassembled WGS sequence"/>
</dbReference>
<dbReference type="RefSeq" id="WP_097927901.1">
    <property type="nucleotide sequence ID" value="NZ_OCTN01000001.1"/>
</dbReference>
<evidence type="ECO:0008006" key="3">
    <source>
        <dbReference type="Google" id="ProtNLM"/>
    </source>
</evidence>
<name>A0A2C9CM48_9RHOB</name>
<reference evidence="2" key="1">
    <citation type="submission" date="2017-09" db="EMBL/GenBank/DDBJ databases">
        <authorList>
            <person name="Varghese N."/>
            <person name="Submissions S."/>
        </authorList>
    </citation>
    <scope>NUCLEOTIDE SEQUENCE [LARGE SCALE GENOMIC DNA]</scope>
    <source>
        <strain evidence="2">C7</strain>
    </source>
</reference>
<evidence type="ECO:0000313" key="1">
    <source>
        <dbReference type="EMBL" id="SOH92312.1"/>
    </source>
</evidence>
<dbReference type="InterPro" id="IPR011200">
    <property type="entry name" value="UCP012608"/>
</dbReference>
<evidence type="ECO:0000313" key="2">
    <source>
        <dbReference type="Proteomes" id="UP000220034"/>
    </source>
</evidence>
<organism evidence="1 2">
    <name type="scientific">Pontivivens marinum</name>
    <dbReference type="NCBI Taxonomy" id="1690039"/>
    <lineage>
        <taxon>Bacteria</taxon>
        <taxon>Pseudomonadati</taxon>
        <taxon>Pseudomonadota</taxon>
        <taxon>Alphaproteobacteria</taxon>
        <taxon>Rhodobacterales</taxon>
        <taxon>Paracoccaceae</taxon>
        <taxon>Pontivivens</taxon>
    </lineage>
</organism>
<gene>
    <name evidence="1" type="ORF">SAMN06273572_101154</name>
</gene>
<proteinExistence type="predicted"/>
<protein>
    <recommendedName>
        <fullName evidence="3">DUF2332 domain-containing protein</fullName>
    </recommendedName>
</protein>
<dbReference type="PIRSF" id="PIRSF012608">
    <property type="entry name" value="UCP012608"/>
    <property type="match status" value="1"/>
</dbReference>
<accession>A0A2C9CM48</accession>
<sequence>MPSVNATSDDIREHFKSQGASCTRLGSPFTGRLCAVLAELLTQETAFGAQVLGWQVDPRADALALRVCGGLQALSWEDAELAALYPPHQVADDEFTQRLGAWLHAYDSALIPWLDSAPQTNEVSRSGVLLGGLLHLADNVEIELLEIGSSAGLNLFPDCYAYDLGEGRSWGDGPVRIVTPWAGNLPPLNRQLRVVSRAGCDIAPIDLSDPAARMRLRAYVWPDQTARIARFEAAVAHATAAKPDIAQQGAAEFLEQRLADPVPQGRLRVIQHSIMWQYMPLAEQERAEAAIRAAGARGGARLAWLRLEADAQTGTAAILLTHFGQGETVELGRGDFHGRSAHWT</sequence>
<dbReference type="EMBL" id="OCTN01000001">
    <property type="protein sequence ID" value="SOH92312.1"/>
    <property type="molecule type" value="Genomic_DNA"/>
</dbReference>
<dbReference type="AlphaFoldDB" id="A0A2C9CM48"/>
<dbReference type="OrthoDB" id="7666987at2"/>
<dbReference type="Pfam" id="PF10094">
    <property type="entry name" value="DUF2332"/>
    <property type="match status" value="1"/>
</dbReference>